<dbReference type="EC" id="4.1.1.35" evidence="5"/>
<dbReference type="PANTHER" id="PTHR43078:SF6">
    <property type="entry name" value="UDP-GLUCURONIC ACID DECARBOXYLASE 1"/>
    <property type="match status" value="1"/>
</dbReference>
<keyword evidence="12" id="KW-0472">Membrane</keyword>
<dbReference type="EMBL" id="JAXOVC010000001">
    <property type="protein sequence ID" value="KAK4507079.1"/>
    <property type="molecule type" value="Genomic_DNA"/>
</dbReference>
<evidence type="ECO:0000313" key="16">
    <source>
        <dbReference type="Proteomes" id="UP001305779"/>
    </source>
</evidence>
<comment type="caution">
    <text evidence="15">The sequence shown here is derived from an EMBL/GenBank/DDBJ whole genome shotgun (WGS) entry which is preliminary data.</text>
</comment>
<reference evidence="15 16" key="1">
    <citation type="journal article" date="2023" name="G3 (Bethesda)">
        <title>A chromosome-level genome assembly of Zasmidium syzygii isolated from banana leaves.</title>
        <authorList>
            <person name="van Westerhoven A.C."/>
            <person name="Mehrabi R."/>
            <person name="Talebi R."/>
            <person name="Steentjes M.B.F."/>
            <person name="Corcolon B."/>
            <person name="Chong P.A."/>
            <person name="Kema G.H.J."/>
            <person name="Seidl M.F."/>
        </authorList>
    </citation>
    <scope>NUCLEOTIDE SEQUENCE [LARGE SCALE GENOMIC DNA]</scope>
    <source>
        <strain evidence="15 16">P124</strain>
    </source>
</reference>
<keyword evidence="16" id="KW-1185">Reference proteome</keyword>
<evidence type="ECO:0000313" key="15">
    <source>
        <dbReference type="EMBL" id="KAK4507079.1"/>
    </source>
</evidence>
<comment type="cofactor">
    <cofactor evidence="1">
        <name>NAD(+)</name>
        <dbReference type="ChEBI" id="CHEBI:57540"/>
    </cofactor>
</comment>
<accession>A0ABR0EZJ3</accession>
<evidence type="ECO:0000256" key="9">
    <source>
        <dbReference type="ARBA" id="ARBA00022989"/>
    </source>
</evidence>
<evidence type="ECO:0000256" key="11">
    <source>
        <dbReference type="ARBA" id="ARBA00023034"/>
    </source>
</evidence>
<evidence type="ECO:0000256" key="4">
    <source>
        <dbReference type="ARBA" id="ARBA00007505"/>
    </source>
</evidence>
<protein>
    <recommendedName>
        <fullName evidence="5">UDP-glucuronate decarboxylase</fullName>
        <ecNumber evidence="5">4.1.1.35</ecNumber>
    </recommendedName>
</protein>
<evidence type="ECO:0000259" key="14">
    <source>
        <dbReference type="Pfam" id="PF16363"/>
    </source>
</evidence>
<gene>
    <name evidence="15" type="ORF">PRZ48_000813</name>
</gene>
<organism evidence="15 16">
    <name type="scientific">Zasmidium cellare</name>
    <name type="common">Wine cellar mold</name>
    <name type="synonym">Racodium cellare</name>
    <dbReference type="NCBI Taxonomy" id="395010"/>
    <lineage>
        <taxon>Eukaryota</taxon>
        <taxon>Fungi</taxon>
        <taxon>Dikarya</taxon>
        <taxon>Ascomycota</taxon>
        <taxon>Pezizomycotina</taxon>
        <taxon>Dothideomycetes</taxon>
        <taxon>Dothideomycetidae</taxon>
        <taxon>Mycosphaerellales</taxon>
        <taxon>Mycosphaerellaceae</taxon>
        <taxon>Zasmidium</taxon>
    </lineage>
</organism>
<dbReference type="InterPro" id="IPR036291">
    <property type="entry name" value="NAD(P)-bd_dom_sf"/>
</dbReference>
<sequence length="324" mass="35419">MTVGSKQAPRVLITGGAGFLGSHLVKSLLSGGNEVIVLDNGSTKNLEDVKSNPKLEIIQASVTDPFPSHILASRIYHLACHASPKQFGLRPLEILETCYTGTKNALEAARKWNARILLASTSEVYGNPEVCPQPETYNGNVNCFGPRACYDEGKRVVEALAFAYRKQYSVDLRIARIFNVYGPGMPASDGRVVCSFVDAAIHSRDLVITGDGAASRCFQYVSDCVEGLRLLMESSWSKGPVNIGSETETTMAKLAGIVVQRLAAQKLGRSSRIVYKDAVEDDPQRRRPDWGLARRVLGWEPRVSLETGIDRTVAWFLAAEDACR</sequence>
<feature type="domain" description="NAD(P)-binding" evidence="14">
    <location>
        <begin position="12"/>
        <end position="311"/>
    </location>
</feature>
<dbReference type="InterPro" id="IPR016040">
    <property type="entry name" value="NAD(P)-bd_dom"/>
</dbReference>
<comment type="similarity">
    <text evidence="4">Belongs to the NAD(P)-dependent epimerase/dehydratase family. UDP-glucuronic acid decarboxylase subfamily.</text>
</comment>
<keyword evidence="11" id="KW-0333">Golgi apparatus</keyword>
<evidence type="ECO:0000256" key="5">
    <source>
        <dbReference type="ARBA" id="ARBA00012290"/>
    </source>
</evidence>
<dbReference type="SUPFAM" id="SSF51735">
    <property type="entry name" value="NAD(P)-binding Rossmann-fold domains"/>
    <property type="match status" value="1"/>
</dbReference>
<dbReference type="InterPro" id="IPR044516">
    <property type="entry name" value="UXS-like"/>
</dbReference>
<evidence type="ECO:0000256" key="6">
    <source>
        <dbReference type="ARBA" id="ARBA00022692"/>
    </source>
</evidence>
<comment type="pathway">
    <text evidence="3">Nucleotide-sugar biosynthesis; UDP-alpha-D-xylose biosynthesis; UDP-alpha-D-xylose from UDP-alpha-D-glucuronate: step 1/1.</text>
</comment>
<keyword evidence="10" id="KW-0520">NAD</keyword>
<keyword evidence="13" id="KW-0456">Lyase</keyword>
<dbReference type="Proteomes" id="UP001305779">
    <property type="component" value="Unassembled WGS sequence"/>
</dbReference>
<dbReference type="Gene3D" id="3.40.50.720">
    <property type="entry name" value="NAD(P)-binding Rossmann-like Domain"/>
    <property type="match status" value="1"/>
</dbReference>
<keyword evidence="7" id="KW-0210">Decarboxylase</keyword>
<evidence type="ECO:0000256" key="13">
    <source>
        <dbReference type="ARBA" id="ARBA00023239"/>
    </source>
</evidence>
<evidence type="ECO:0000256" key="12">
    <source>
        <dbReference type="ARBA" id="ARBA00023136"/>
    </source>
</evidence>
<keyword evidence="6" id="KW-0812">Transmembrane</keyword>
<proteinExistence type="inferred from homology"/>
<evidence type="ECO:0000256" key="1">
    <source>
        <dbReference type="ARBA" id="ARBA00001911"/>
    </source>
</evidence>
<evidence type="ECO:0000256" key="7">
    <source>
        <dbReference type="ARBA" id="ARBA00022793"/>
    </source>
</evidence>
<keyword evidence="9" id="KW-1133">Transmembrane helix</keyword>
<keyword evidence="8" id="KW-0735">Signal-anchor</keyword>
<name>A0ABR0EZJ3_ZASCE</name>
<evidence type="ECO:0000256" key="2">
    <source>
        <dbReference type="ARBA" id="ARBA00004447"/>
    </source>
</evidence>
<dbReference type="Pfam" id="PF16363">
    <property type="entry name" value="GDP_Man_Dehyd"/>
    <property type="match status" value="1"/>
</dbReference>
<evidence type="ECO:0000256" key="8">
    <source>
        <dbReference type="ARBA" id="ARBA00022968"/>
    </source>
</evidence>
<evidence type="ECO:0000256" key="10">
    <source>
        <dbReference type="ARBA" id="ARBA00023027"/>
    </source>
</evidence>
<evidence type="ECO:0000256" key="3">
    <source>
        <dbReference type="ARBA" id="ARBA00005100"/>
    </source>
</evidence>
<comment type="subcellular location">
    <subcellularLocation>
        <location evidence="2">Golgi apparatus</location>
        <location evidence="2">Golgi stack membrane</location>
        <topology evidence="2">Single-pass type II membrane protein</topology>
    </subcellularLocation>
</comment>
<dbReference type="PANTHER" id="PTHR43078">
    <property type="entry name" value="UDP-GLUCURONIC ACID DECARBOXYLASE-RELATED"/>
    <property type="match status" value="1"/>
</dbReference>